<name>A0ACA9SP05_9GLOM</name>
<gene>
    <name evidence="1" type="ORF">RPERSI_LOCUS32787</name>
</gene>
<sequence length="141" mass="16617">GKLVEPETMRKYPIDKDLTRLPNDTKILPSPREQSRKKNLELLEELEENYYEAEGEIEFEPGPEKETETGESSKGKEVEKPPKKYVEKPERIEKPEISKEEEKLLKDYRRELKDLGRSNDIEDFINSSYAELYPEEQAELI</sequence>
<feature type="non-terminal residue" evidence="1">
    <location>
        <position position="1"/>
    </location>
</feature>
<keyword evidence="2" id="KW-1185">Reference proteome</keyword>
<proteinExistence type="predicted"/>
<dbReference type="EMBL" id="CAJVQC010138559">
    <property type="protein sequence ID" value="CAG8843489.1"/>
    <property type="molecule type" value="Genomic_DNA"/>
</dbReference>
<comment type="caution">
    <text evidence="1">The sequence shown here is derived from an EMBL/GenBank/DDBJ whole genome shotgun (WGS) entry which is preliminary data.</text>
</comment>
<evidence type="ECO:0000313" key="2">
    <source>
        <dbReference type="Proteomes" id="UP000789920"/>
    </source>
</evidence>
<evidence type="ECO:0000313" key="1">
    <source>
        <dbReference type="EMBL" id="CAG8843489.1"/>
    </source>
</evidence>
<organism evidence="1 2">
    <name type="scientific">Racocetra persica</name>
    <dbReference type="NCBI Taxonomy" id="160502"/>
    <lineage>
        <taxon>Eukaryota</taxon>
        <taxon>Fungi</taxon>
        <taxon>Fungi incertae sedis</taxon>
        <taxon>Mucoromycota</taxon>
        <taxon>Glomeromycotina</taxon>
        <taxon>Glomeromycetes</taxon>
        <taxon>Diversisporales</taxon>
        <taxon>Gigasporaceae</taxon>
        <taxon>Racocetra</taxon>
    </lineage>
</organism>
<reference evidence="1" key="1">
    <citation type="submission" date="2021-06" db="EMBL/GenBank/DDBJ databases">
        <authorList>
            <person name="Kallberg Y."/>
            <person name="Tangrot J."/>
            <person name="Rosling A."/>
        </authorList>
    </citation>
    <scope>NUCLEOTIDE SEQUENCE</scope>
    <source>
        <strain evidence="1">MA461A</strain>
    </source>
</reference>
<accession>A0ACA9SP05</accession>
<protein>
    <submittedName>
        <fullName evidence="1">28278_t:CDS:1</fullName>
    </submittedName>
</protein>
<dbReference type="Proteomes" id="UP000789920">
    <property type="component" value="Unassembled WGS sequence"/>
</dbReference>
<feature type="non-terminal residue" evidence="1">
    <location>
        <position position="141"/>
    </location>
</feature>